<dbReference type="EMBL" id="JAQMRD010000006">
    <property type="protein sequence ID" value="MDB9222573.1"/>
    <property type="molecule type" value="Genomic_DNA"/>
</dbReference>
<keyword evidence="1" id="KW-0449">Lipoprotein</keyword>
<dbReference type="Proteomes" id="UP001199750">
    <property type="component" value="Unassembled WGS sequence"/>
</dbReference>
<reference evidence="2" key="3">
    <citation type="submission" date="2023-01" db="EMBL/GenBank/DDBJ databases">
        <title>Human gut microbiome strain richness.</title>
        <authorList>
            <person name="Chen-Liaw A."/>
        </authorList>
    </citation>
    <scope>NUCLEOTIDE SEQUENCE</scope>
    <source>
        <strain evidence="2">RTP21484st1_B7_RTP21484_190118</strain>
    </source>
</reference>
<dbReference type="Proteomes" id="UP000284434">
    <property type="component" value="Unassembled WGS sequence"/>
</dbReference>
<dbReference type="SUPFAM" id="SSF50998">
    <property type="entry name" value="Quinoprotein alcohol dehydrogenase-like"/>
    <property type="match status" value="1"/>
</dbReference>
<evidence type="ECO:0000313" key="5">
    <source>
        <dbReference type="Proteomes" id="UP000283426"/>
    </source>
</evidence>
<gene>
    <name evidence="3" type="ORF">DWW24_21850</name>
    <name evidence="4" type="ORF">DXA53_05320</name>
    <name evidence="1" type="ORF">L0P03_10385</name>
    <name evidence="2" type="ORF">PN645_06075</name>
</gene>
<reference evidence="5 6" key="1">
    <citation type="submission" date="2018-08" db="EMBL/GenBank/DDBJ databases">
        <title>A genome reference for cultivated species of the human gut microbiota.</title>
        <authorList>
            <person name="Zou Y."/>
            <person name="Xue W."/>
            <person name="Luo G."/>
        </authorList>
    </citation>
    <scope>NUCLEOTIDE SEQUENCE [LARGE SCALE GENOMIC DNA]</scope>
    <source>
        <strain evidence="3 5">AF14-6AC</strain>
        <strain evidence="4 6">OF03-11</strain>
    </source>
</reference>
<evidence type="ECO:0000313" key="4">
    <source>
        <dbReference type="EMBL" id="RGY08458.1"/>
    </source>
</evidence>
<dbReference type="InterPro" id="IPR011047">
    <property type="entry name" value="Quinoprotein_ADH-like_sf"/>
</dbReference>
<dbReference type="Proteomes" id="UP001212263">
    <property type="component" value="Unassembled WGS sequence"/>
</dbReference>
<dbReference type="AlphaFoldDB" id="A0A413IEP4"/>
<dbReference type="InterPro" id="IPR032183">
    <property type="entry name" value="PKD-like"/>
</dbReference>
<evidence type="ECO:0000313" key="2">
    <source>
        <dbReference type="EMBL" id="MDB9222573.1"/>
    </source>
</evidence>
<evidence type="ECO:0000313" key="6">
    <source>
        <dbReference type="Proteomes" id="UP000284434"/>
    </source>
</evidence>
<dbReference type="Pfam" id="PF16407">
    <property type="entry name" value="PKD_2"/>
    <property type="match status" value="1"/>
</dbReference>
<comment type="caution">
    <text evidence="4">The sequence shown here is derived from an EMBL/GenBank/DDBJ whole genome shotgun (WGS) entry which is preliminary data.</text>
</comment>
<organism evidence="4 6">
    <name type="scientific">Odoribacter splanchnicus</name>
    <dbReference type="NCBI Taxonomy" id="28118"/>
    <lineage>
        <taxon>Bacteria</taxon>
        <taxon>Pseudomonadati</taxon>
        <taxon>Bacteroidota</taxon>
        <taxon>Bacteroidia</taxon>
        <taxon>Bacteroidales</taxon>
        <taxon>Odoribacteraceae</taxon>
        <taxon>Odoribacter</taxon>
    </lineage>
</organism>
<evidence type="ECO:0000313" key="1">
    <source>
        <dbReference type="EMBL" id="MCG4960252.1"/>
    </source>
</evidence>
<dbReference type="RefSeq" id="WP_118103341.1">
    <property type="nucleotide sequence ID" value="NZ_JABWDG010000018.1"/>
</dbReference>
<dbReference type="EMBL" id="QSCO01000005">
    <property type="protein sequence ID" value="RGY08458.1"/>
    <property type="molecule type" value="Genomic_DNA"/>
</dbReference>
<name>A0A413IEP4_9BACT</name>
<accession>A0A413IEP4</accession>
<dbReference type="PROSITE" id="PS51257">
    <property type="entry name" value="PROKAR_LIPOPROTEIN"/>
    <property type="match status" value="1"/>
</dbReference>
<dbReference type="Proteomes" id="UP000283426">
    <property type="component" value="Unassembled WGS sequence"/>
</dbReference>
<sequence length="558" mass="62018">MKYINWLIGSLLTLAFLSCMDDKGSYDYTKLDEPVWKLREGSNTIWVECRAGEMAKFKSTPFFTWQGDSAARAAGVRYEWKVNGVVLSEEADFEIETEKLMNLIKLSEYPKTGVNGTFGIIEKETGIAYMVRAFVQISPTNTHGDWIVLSEKGGNSKLSYIKSSRNQETSKMDFKLSDDIYFNTYGADIPGKPLSMGMGNNLTNIGVLGAVSVMTDQVAYEFNCESMLKVGELQEDFSPVPSGFKPVTRIDAYASMTTSGVQSFIAMEDGKIYRRMMSMNNLGGNFVSTPLVADEKGYKVTSFGQPQIGFSCIPCYDEKNNRMLTIVFYQSGDVMSTPWGGNFPVGTQYQLSKLVPAKITPGVSMEGMCPAWQFPDGVKFIYASYAGFASAGFFGPYYSLMNVFYNGADGKTRWGIYAVNNNDGLLAKVSGVQDEEFPGRSLDENSVILTAGASSYSVNPKNNYILYANGHEIRYVKKNEMSDHPFITLNSGDKVTYMNYTVYRDYEYLVVGTGKGKLLFYDAKTMKENPELLKEFDLGASIVSVKEVDAFSSSGDRY</sequence>
<protein>
    <submittedName>
        <fullName evidence="1">PKD-like family lipoprotein</fullName>
    </submittedName>
</protein>
<dbReference type="EMBL" id="JAKNDN010000018">
    <property type="protein sequence ID" value="MCG4960252.1"/>
    <property type="molecule type" value="Genomic_DNA"/>
</dbReference>
<evidence type="ECO:0000313" key="3">
    <source>
        <dbReference type="EMBL" id="RGV15499.1"/>
    </source>
</evidence>
<proteinExistence type="predicted"/>
<dbReference type="EMBL" id="QRYW01000085">
    <property type="protein sequence ID" value="RGV15499.1"/>
    <property type="molecule type" value="Genomic_DNA"/>
</dbReference>
<reference evidence="1" key="2">
    <citation type="submission" date="2022-01" db="EMBL/GenBank/DDBJ databases">
        <title>Collection of gut derived symbiotic bacterial strains cultured from healthy donors.</title>
        <authorList>
            <person name="Lin H."/>
            <person name="Kohout C."/>
            <person name="Waligurski E."/>
            <person name="Pamer E.G."/>
        </authorList>
    </citation>
    <scope>NUCLEOTIDE SEQUENCE</scope>
    <source>
        <strain evidence="1">DFI.1.149</strain>
    </source>
</reference>